<comment type="caution">
    <text evidence="3">Lacks conserved residue(s) required for the propagation of feature annotation.</text>
</comment>
<dbReference type="GO" id="GO:0005634">
    <property type="term" value="C:nucleus"/>
    <property type="evidence" value="ECO:0000318"/>
    <property type="project" value="GO_Central"/>
</dbReference>
<evidence type="ECO:0000313" key="5">
    <source>
        <dbReference type="EMBL" id="KMZ56609.1"/>
    </source>
</evidence>
<accession>A0A0K9NIP3</accession>
<organism evidence="5 6">
    <name type="scientific">Zostera marina</name>
    <name type="common">Eelgrass</name>
    <dbReference type="NCBI Taxonomy" id="29655"/>
    <lineage>
        <taxon>Eukaryota</taxon>
        <taxon>Viridiplantae</taxon>
        <taxon>Streptophyta</taxon>
        <taxon>Embryophyta</taxon>
        <taxon>Tracheophyta</taxon>
        <taxon>Spermatophyta</taxon>
        <taxon>Magnoliopsida</taxon>
        <taxon>Liliopsida</taxon>
        <taxon>Zosteraceae</taxon>
        <taxon>Zostera</taxon>
    </lineage>
</organism>
<evidence type="ECO:0000256" key="3">
    <source>
        <dbReference type="PROSITE-ProRule" id="PRU01191"/>
    </source>
</evidence>
<dbReference type="OMA" id="RVNTNYH"/>
<evidence type="ECO:0000256" key="2">
    <source>
        <dbReference type="ARBA" id="ARBA00023163"/>
    </source>
</evidence>
<feature type="region of interest" description="SAW" evidence="3">
    <location>
        <begin position="633"/>
        <end position="708"/>
    </location>
</feature>
<reference evidence="6" key="1">
    <citation type="journal article" date="2016" name="Nature">
        <title>The genome of the seagrass Zostera marina reveals angiosperm adaptation to the sea.</title>
        <authorList>
            <person name="Olsen J.L."/>
            <person name="Rouze P."/>
            <person name="Verhelst B."/>
            <person name="Lin Y.-C."/>
            <person name="Bayer T."/>
            <person name="Collen J."/>
            <person name="Dattolo E."/>
            <person name="De Paoli E."/>
            <person name="Dittami S."/>
            <person name="Maumus F."/>
            <person name="Michel G."/>
            <person name="Kersting A."/>
            <person name="Lauritano C."/>
            <person name="Lohaus R."/>
            <person name="Toepel M."/>
            <person name="Tonon T."/>
            <person name="Vanneste K."/>
            <person name="Amirebrahimi M."/>
            <person name="Brakel J."/>
            <person name="Bostroem C."/>
            <person name="Chovatia M."/>
            <person name="Grimwood J."/>
            <person name="Jenkins J.W."/>
            <person name="Jueterbock A."/>
            <person name="Mraz A."/>
            <person name="Stam W.T."/>
            <person name="Tice H."/>
            <person name="Bornberg-Bauer E."/>
            <person name="Green P.J."/>
            <person name="Pearson G.A."/>
            <person name="Procaccini G."/>
            <person name="Duarte C.M."/>
            <person name="Schmutz J."/>
            <person name="Reusch T.B.H."/>
            <person name="Van de Peer Y."/>
        </authorList>
    </citation>
    <scope>NUCLEOTIDE SEQUENCE [LARGE SCALE GENOMIC DNA]</scope>
    <source>
        <strain evidence="6">cv. Finnish</strain>
    </source>
</reference>
<dbReference type="OrthoDB" id="47276at2759"/>
<feature type="region of interest" description="Leucine repeat II (LRII)" evidence="3">
    <location>
        <begin position="493"/>
        <end position="525"/>
    </location>
</feature>
<dbReference type="Proteomes" id="UP000036987">
    <property type="component" value="Unassembled WGS sequence"/>
</dbReference>
<dbReference type="PROSITE" id="PS50985">
    <property type="entry name" value="GRAS"/>
    <property type="match status" value="1"/>
</dbReference>
<name>A0A0K9NIP3_ZOSMR</name>
<dbReference type="PANTHER" id="PTHR31636">
    <property type="entry name" value="OSJNBA0084A10.13 PROTEIN-RELATED"/>
    <property type="match status" value="1"/>
</dbReference>
<dbReference type="GO" id="GO:0003700">
    <property type="term" value="F:DNA-binding transcription factor activity"/>
    <property type="evidence" value="ECO:0000318"/>
    <property type="project" value="GO_Central"/>
</dbReference>
<dbReference type="GO" id="GO:0043565">
    <property type="term" value="F:sequence-specific DNA binding"/>
    <property type="evidence" value="ECO:0000318"/>
    <property type="project" value="GO_Central"/>
</dbReference>
<dbReference type="Pfam" id="PF03514">
    <property type="entry name" value="GRAS"/>
    <property type="match status" value="1"/>
</dbReference>
<keyword evidence="1" id="KW-0805">Transcription regulation</keyword>
<keyword evidence="2" id="KW-0804">Transcription</keyword>
<protein>
    <submittedName>
        <fullName evidence="5">GRAS family transcription factor containing protein, expressed</fullName>
    </submittedName>
</protein>
<dbReference type="InterPro" id="IPR005202">
    <property type="entry name" value="TF_GRAS"/>
</dbReference>
<comment type="caution">
    <text evidence="5">The sequence shown here is derived from an EMBL/GenBank/DDBJ whole genome shotgun (WGS) entry which is preliminary data.</text>
</comment>
<feature type="compositionally biased region" description="Basic residues" evidence="4">
    <location>
        <begin position="311"/>
        <end position="322"/>
    </location>
</feature>
<feature type="region of interest" description="Disordered" evidence="4">
    <location>
        <begin position="296"/>
        <end position="324"/>
    </location>
</feature>
<evidence type="ECO:0000256" key="1">
    <source>
        <dbReference type="ARBA" id="ARBA00023015"/>
    </source>
</evidence>
<dbReference type="GO" id="GO:0006355">
    <property type="term" value="P:regulation of DNA-templated transcription"/>
    <property type="evidence" value="ECO:0000318"/>
    <property type="project" value="GO_Central"/>
</dbReference>
<evidence type="ECO:0000256" key="4">
    <source>
        <dbReference type="SAM" id="MobiDB-lite"/>
    </source>
</evidence>
<sequence>MVTMDPGIELTRLIDEFRFGDSLPPLSPPPVPVPSSLPIHNFGNTFRLDTQSPRPNCCTNHAVPPQVDLETSYSETEESDITLSYIRRMLLEEDNMMEEDKFNVPLGDSDLLAVEKPFLEILGQDYPPLSHVEYGLPTTPDTNSSNSTVHSTLIDDHPSPPYSLTSFDSNNTIILDAHYTQSKSLPVWNFNKGVEEASKFLPDYDNLFHQCKIKAEEENRHHDVFNSILSGRKKSYNDILDGEDDEGRRSIKQPAFSFSSRESIQSELFDEVLLCPHGEMNQDGISKLREDLKSKITRNGSDTKRVSSRGGKSKSKKKNVKSKNKDVVDLRTLLIHCAQSVAADDHRTASDILKQIRQHSSAYGDGSQRLAHIFADCLEARLAGNGSQIYHSLVAKWQSATDTLKAHHLYHAACPFRKISHFFANRNIINLADKAKRMKNNTIHIIDFGIYFGFQWPCLIQRLSLLPGGPPKLRITGIDVPQPGFRPNERIEETGRRLAGYADRFNVPFEYHPIASKWEKIEIEDLKVDNNNEVVVVNCLYKLRNLVDETVVAVDSPRNVVLNKIKKLNPNVFIQGVVNGAYSAPFFVTRFREALFHFSCSFDMLEATVPREHPERLLIEKEIYGREAMNVIACEGSERVERPEIYKQWQVRNLRAGYIQLPLNKEILKESKDKVHSCYHKDFVIDTDGRWLVQGWKGRIIYAISAWKP</sequence>
<dbReference type="EMBL" id="LFYR01002156">
    <property type="protein sequence ID" value="KMZ56609.1"/>
    <property type="molecule type" value="Genomic_DNA"/>
</dbReference>
<feature type="short sequence motif" description="VHIID" evidence="3">
    <location>
        <begin position="443"/>
        <end position="447"/>
    </location>
</feature>
<evidence type="ECO:0000313" key="6">
    <source>
        <dbReference type="Proteomes" id="UP000036987"/>
    </source>
</evidence>
<feature type="region of interest" description="Leucine repeat I (LRI)" evidence="3">
    <location>
        <begin position="328"/>
        <end position="388"/>
    </location>
</feature>
<gene>
    <name evidence="5" type="ORF">ZOSMA_93G00730</name>
</gene>
<dbReference type="AlphaFoldDB" id="A0A0K9NIP3"/>
<keyword evidence="6" id="KW-1185">Reference proteome</keyword>
<comment type="similarity">
    <text evidence="3">Belongs to the GRAS family.</text>
</comment>
<proteinExistence type="inferred from homology"/>